<accession>A0A7Y2E6Y1</accession>
<reference evidence="2 3" key="1">
    <citation type="submission" date="2020-03" db="EMBL/GenBank/DDBJ databases">
        <title>Metabolic flexibility allows generalist bacteria to become dominant in a frequently disturbed ecosystem.</title>
        <authorList>
            <person name="Chen Y.-J."/>
            <person name="Leung P.M."/>
            <person name="Bay S.K."/>
            <person name="Hugenholtz P."/>
            <person name="Kessler A.J."/>
            <person name="Shelley G."/>
            <person name="Waite D.W."/>
            <person name="Cook P.L."/>
            <person name="Greening C."/>
        </authorList>
    </citation>
    <scope>NUCLEOTIDE SEQUENCE [LARGE SCALE GENOMIC DNA]</scope>
    <source>
        <strain evidence="2">SS_bin_28</strain>
    </source>
</reference>
<organism evidence="2 3">
    <name type="scientific">Eiseniibacteriota bacterium</name>
    <dbReference type="NCBI Taxonomy" id="2212470"/>
    <lineage>
        <taxon>Bacteria</taxon>
        <taxon>Candidatus Eiseniibacteriota</taxon>
    </lineage>
</organism>
<sequence length="233" mass="24693">MMKRFVLLAMLLSLAGATGAMAVEFPTVALHVNSVIGKNQCTAIDPLCDEIVTNGPVVDGSPDASYNVYMMANINQGEAVRGVELGIWYIGEFDDSNLTEGINVLSWTSCSDVEFPSADWPAPNSVNTITFSPSACDARPDSTTNVSILGNFYVTAYSSSLMQTIPRPNNGKYTISDCSGGEIPMTWPDAAGWVSFGSRPEGMGCIPCVAPCTSVPVEANTWGNIKKSLGNGE</sequence>
<feature type="signal peptide" evidence="1">
    <location>
        <begin position="1"/>
        <end position="22"/>
    </location>
</feature>
<evidence type="ECO:0000313" key="2">
    <source>
        <dbReference type="EMBL" id="NNF06359.1"/>
    </source>
</evidence>
<proteinExistence type="predicted"/>
<evidence type="ECO:0000313" key="3">
    <source>
        <dbReference type="Proteomes" id="UP000547674"/>
    </source>
</evidence>
<evidence type="ECO:0000256" key="1">
    <source>
        <dbReference type="SAM" id="SignalP"/>
    </source>
</evidence>
<comment type="caution">
    <text evidence="2">The sequence shown here is derived from an EMBL/GenBank/DDBJ whole genome shotgun (WGS) entry which is preliminary data.</text>
</comment>
<dbReference type="Proteomes" id="UP000547674">
    <property type="component" value="Unassembled WGS sequence"/>
</dbReference>
<protein>
    <submittedName>
        <fullName evidence="2">Uncharacterized protein</fullName>
    </submittedName>
</protein>
<gene>
    <name evidence="2" type="ORF">HKN21_06335</name>
</gene>
<feature type="chain" id="PRO_5030631095" evidence="1">
    <location>
        <begin position="23"/>
        <end position="233"/>
    </location>
</feature>
<dbReference type="EMBL" id="JABDJR010000239">
    <property type="protein sequence ID" value="NNF06359.1"/>
    <property type="molecule type" value="Genomic_DNA"/>
</dbReference>
<dbReference type="AlphaFoldDB" id="A0A7Y2E6Y1"/>
<name>A0A7Y2E6Y1_UNCEI</name>
<keyword evidence="1" id="KW-0732">Signal</keyword>